<comment type="caution">
    <text evidence="3">The sequence shown here is derived from an EMBL/GenBank/DDBJ whole genome shotgun (WGS) entry which is preliminary data.</text>
</comment>
<dbReference type="SUPFAM" id="SSF110997">
    <property type="entry name" value="Sporulation related repeat"/>
    <property type="match status" value="1"/>
</dbReference>
<name>A0A917N3Q8_9SPHI</name>
<dbReference type="PROSITE" id="PS51724">
    <property type="entry name" value="SPOR"/>
    <property type="match status" value="1"/>
</dbReference>
<dbReference type="EMBL" id="BMDO01000006">
    <property type="protein sequence ID" value="GGI51232.1"/>
    <property type="molecule type" value="Genomic_DNA"/>
</dbReference>
<feature type="transmembrane region" description="Helical" evidence="1">
    <location>
        <begin position="31"/>
        <end position="49"/>
    </location>
</feature>
<evidence type="ECO:0000256" key="1">
    <source>
        <dbReference type="SAM" id="Phobius"/>
    </source>
</evidence>
<dbReference type="InterPro" id="IPR036680">
    <property type="entry name" value="SPOR-like_sf"/>
</dbReference>
<dbReference type="Gene3D" id="3.30.70.1070">
    <property type="entry name" value="Sporulation related repeat"/>
    <property type="match status" value="1"/>
</dbReference>
<reference evidence="3" key="1">
    <citation type="journal article" date="2014" name="Int. J. Syst. Evol. Microbiol.">
        <title>Complete genome sequence of Corynebacterium casei LMG S-19264T (=DSM 44701T), isolated from a smear-ripened cheese.</title>
        <authorList>
            <consortium name="US DOE Joint Genome Institute (JGI-PGF)"/>
            <person name="Walter F."/>
            <person name="Albersmeier A."/>
            <person name="Kalinowski J."/>
            <person name="Ruckert C."/>
        </authorList>
    </citation>
    <scope>NUCLEOTIDE SEQUENCE</scope>
    <source>
        <strain evidence="3">CCM 8711</strain>
    </source>
</reference>
<dbReference type="AlphaFoldDB" id="A0A917N3Q8"/>
<keyword evidence="1" id="KW-0812">Transmembrane</keyword>
<reference evidence="3" key="2">
    <citation type="submission" date="2020-09" db="EMBL/GenBank/DDBJ databases">
        <authorList>
            <person name="Sun Q."/>
            <person name="Sedlacek I."/>
        </authorList>
    </citation>
    <scope>NUCLEOTIDE SEQUENCE</scope>
    <source>
        <strain evidence="3">CCM 8711</strain>
    </source>
</reference>
<feature type="domain" description="SPOR" evidence="2">
    <location>
        <begin position="91"/>
        <end position="171"/>
    </location>
</feature>
<keyword evidence="1" id="KW-1133">Transmembrane helix</keyword>
<evidence type="ECO:0000259" key="2">
    <source>
        <dbReference type="PROSITE" id="PS51724"/>
    </source>
</evidence>
<evidence type="ECO:0000313" key="3">
    <source>
        <dbReference type="EMBL" id="GGI51232.1"/>
    </source>
</evidence>
<gene>
    <name evidence="3" type="ORF">GCM10011425_24440</name>
</gene>
<dbReference type="GO" id="GO:0042834">
    <property type="term" value="F:peptidoglycan binding"/>
    <property type="evidence" value="ECO:0007669"/>
    <property type="project" value="InterPro"/>
</dbReference>
<dbReference type="InterPro" id="IPR007730">
    <property type="entry name" value="SPOR-like_dom"/>
</dbReference>
<keyword evidence="4" id="KW-1185">Reference proteome</keyword>
<accession>A0A917N3Q8</accession>
<keyword evidence="1" id="KW-0472">Membrane</keyword>
<dbReference type="RefSeq" id="WP_188417123.1">
    <property type="nucleotide sequence ID" value="NZ_BMDO01000006.1"/>
</dbReference>
<sequence length="182" mass="20866">MHKFKNTKYGQSEPVEDLAERIMLRQAQHDIFFKLTFITYVLILFSIQVSHAQTAPTRGHLEIIKDSRIDSLIAHRYTVGKGGSSRTASSSISAYGYRVQFYSGPNRKEAFNAQNRLLQMHPELRTYINYKEPNFKVKAGDFRSRLEATKLIQDLKGIFSSLFIISERINPPKLADPNTTPQ</sequence>
<protein>
    <recommendedName>
        <fullName evidence="2">SPOR domain-containing protein</fullName>
    </recommendedName>
</protein>
<dbReference type="Proteomes" id="UP000662074">
    <property type="component" value="Unassembled WGS sequence"/>
</dbReference>
<proteinExistence type="predicted"/>
<organism evidence="3 4">
    <name type="scientific">Mucilaginibacter galii</name>
    <dbReference type="NCBI Taxonomy" id="2005073"/>
    <lineage>
        <taxon>Bacteria</taxon>
        <taxon>Pseudomonadati</taxon>
        <taxon>Bacteroidota</taxon>
        <taxon>Sphingobacteriia</taxon>
        <taxon>Sphingobacteriales</taxon>
        <taxon>Sphingobacteriaceae</taxon>
        <taxon>Mucilaginibacter</taxon>
    </lineage>
</organism>
<evidence type="ECO:0000313" key="4">
    <source>
        <dbReference type="Proteomes" id="UP000662074"/>
    </source>
</evidence>
<dbReference type="Pfam" id="PF05036">
    <property type="entry name" value="SPOR"/>
    <property type="match status" value="1"/>
</dbReference>